<name>A0AA85JM04_TRIRE</name>
<dbReference type="GO" id="GO:0072546">
    <property type="term" value="C:EMC complex"/>
    <property type="evidence" value="ECO:0007669"/>
    <property type="project" value="TreeGrafter"/>
</dbReference>
<dbReference type="GO" id="GO:0030246">
    <property type="term" value="F:carbohydrate binding"/>
    <property type="evidence" value="ECO:0007669"/>
    <property type="project" value="InterPro"/>
</dbReference>
<feature type="domain" description="ER membrane protein complex subunit 7 beta-sandwich" evidence="8">
    <location>
        <begin position="82"/>
        <end position="192"/>
    </location>
</feature>
<keyword evidence="4" id="KW-0732">Signal</keyword>
<proteinExistence type="inferred from homology"/>
<dbReference type="Pfam" id="PF09430">
    <property type="entry name" value="EMC7_beta-sandw"/>
    <property type="match status" value="1"/>
</dbReference>
<evidence type="ECO:0000313" key="10">
    <source>
        <dbReference type="WBParaSite" id="TREG1_29410.1"/>
    </source>
</evidence>
<keyword evidence="9" id="KW-1185">Reference proteome</keyword>
<dbReference type="InterPro" id="IPR039163">
    <property type="entry name" value="EMC7"/>
</dbReference>
<evidence type="ECO:0000313" key="9">
    <source>
        <dbReference type="Proteomes" id="UP000050795"/>
    </source>
</evidence>
<organism evidence="9 10">
    <name type="scientific">Trichobilharzia regenti</name>
    <name type="common">Nasal bird schistosome</name>
    <dbReference type="NCBI Taxonomy" id="157069"/>
    <lineage>
        <taxon>Eukaryota</taxon>
        <taxon>Metazoa</taxon>
        <taxon>Spiralia</taxon>
        <taxon>Lophotrochozoa</taxon>
        <taxon>Platyhelminthes</taxon>
        <taxon>Trematoda</taxon>
        <taxon>Digenea</taxon>
        <taxon>Strigeidida</taxon>
        <taxon>Schistosomatoidea</taxon>
        <taxon>Schistosomatidae</taxon>
        <taxon>Trichobilharzia</taxon>
    </lineage>
</organism>
<keyword evidence="6" id="KW-0472">Membrane</keyword>
<comment type="subcellular location">
    <subcellularLocation>
        <location evidence="1">Membrane</location>
        <topology evidence="1">Single-pass membrane protein</topology>
    </subcellularLocation>
</comment>
<keyword evidence="3" id="KW-0812">Transmembrane</keyword>
<dbReference type="AlphaFoldDB" id="A0AA85JM04"/>
<feature type="region of interest" description="Disordered" evidence="7">
    <location>
        <begin position="251"/>
        <end position="326"/>
    </location>
</feature>
<dbReference type="SUPFAM" id="SSF49452">
    <property type="entry name" value="Starch-binding domain-like"/>
    <property type="match status" value="1"/>
</dbReference>
<keyword evidence="5" id="KW-1133">Transmembrane helix</keyword>
<evidence type="ECO:0000256" key="3">
    <source>
        <dbReference type="ARBA" id="ARBA00022692"/>
    </source>
</evidence>
<dbReference type="InterPro" id="IPR019008">
    <property type="entry name" value="Beta_sandwich_EMC7"/>
</dbReference>
<reference evidence="9" key="1">
    <citation type="submission" date="2022-06" db="EMBL/GenBank/DDBJ databases">
        <authorList>
            <person name="Berger JAMES D."/>
            <person name="Berger JAMES D."/>
        </authorList>
    </citation>
    <scope>NUCLEOTIDE SEQUENCE [LARGE SCALE GENOMIC DNA]</scope>
</reference>
<protein>
    <recommendedName>
        <fullName evidence="8">ER membrane protein complex subunit 7 beta-sandwich domain-containing protein</fullName>
    </recommendedName>
</protein>
<evidence type="ECO:0000256" key="6">
    <source>
        <dbReference type="ARBA" id="ARBA00023136"/>
    </source>
</evidence>
<dbReference type="PANTHER" id="PTHR13605:SF4">
    <property type="entry name" value="ER MEMBRANE PROTEIN COMPLEX SUBUNIT 7"/>
    <property type="match status" value="1"/>
</dbReference>
<evidence type="ECO:0000256" key="4">
    <source>
        <dbReference type="ARBA" id="ARBA00022729"/>
    </source>
</evidence>
<evidence type="ECO:0000256" key="1">
    <source>
        <dbReference type="ARBA" id="ARBA00004167"/>
    </source>
</evidence>
<accession>A0AA85JM04</accession>
<dbReference type="InterPro" id="IPR013784">
    <property type="entry name" value="Carb-bd-like_fold"/>
</dbReference>
<dbReference type="PANTHER" id="PTHR13605">
    <property type="entry name" value="ER MEMBRANE PROTEIN COMPLEX SUBUNIT 7"/>
    <property type="match status" value="1"/>
</dbReference>
<reference evidence="10" key="2">
    <citation type="submission" date="2023-11" db="UniProtKB">
        <authorList>
            <consortium name="WormBaseParasite"/>
        </authorList>
    </citation>
    <scope>IDENTIFICATION</scope>
</reference>
<evidence type="ECO:0000256" key="2">
    <source>
        <dbReference type="ARBA" id="ARBA00008880"/>
    </source>
</evidence>
<dbReference type="WBParaSite" id="TREG1_29410.1">
    <property type="protein sequence ID" value="TREG1_29410.1"/>
    <property type="gene ID" value="TREG1_29410"/>
</dbReference>
<sequence length="326" mass="35770">MEQYMRNVMLLWGFRKCALRSLKTQLTYSTVSHIVLELRIIRVINLSCAKMWYIIIALLIPLHFHQSSGYVIEGTVVVPAEAPSDWHINTRINVAGDQYVGFVRSDGSFEVTNIPSGSYIIEAINPVYYFQGVRVDISSKGRIRARQLNAPQPNAVKEIPYPLHLTSSGKAIYFKAREQLRTLDLLLNPNVLYVVVPLLLVMVLTKLVNTSDPELQKEMQQMNILNPQQQIPDMSEFLSSLSLFGGSGIGASNNKKSSTSKRKSGEKSRQNNGGSSCASSNGSNAANSEGSSHYHYSSGTNTAISSASSSSGGTATVTSRRTTTKT</sequence>
<feature type="compositionally biased region" description="Low complexity" evidence="7">
    <location>
        <begin position="271"/>
        <end position="326"/>
    </location>
</feature>
<dbReference type="Proteomes" id="UP000050795">
    <property type="component" value="Unassembled WGS sequence"/>
</dbReference>
<evidence type="ECO:0000256" key="7">
    <source>
        <dbReference type="SAM" id="MobiDB-lite"/>
    </source>
</evidence>
<evidence type="ECO:0000259" key="8">
    <source>
        <dbReference type="Pfam" id="PF09430"/>
    </source>
</evidence>
<comment type="similarity">
    <text evidence="2">Belongs to the EMC7 family.</text>
</comment>
<evidence type="ECO:0000256" key="5">
    <source>
        <dbReference type="ARBA" id="ARBA00022989"/>
    </source>
</evidence>